<evidence type="ECO:0000313" key="1">
    <source>
        <dbReference type="EMBL" id="KAH7427837.1"/>
    </source>
</evidence>
<keyword evidence="2" id="KW-1185">Reference proteome</keyword>
<sequence>MSEKDYCLQAANKPSHKFALPKDRQKAPYSALCTAGSARIAKVFLSVGNGHVVSPSLWFSSVSIQQPDHRNGDNLRMPERDTGKCAAARVTLFEVTVKTSKISPQPRKTAPSTGCLCLVPCRAAMQAQSFKSIYGTPIFEEHVRRRKTYKSLV</sequence>
<dbReference type="EMBL" id="CM035415">
    <property type="protein sequence ID" value="KAH7427837.1"/>
    <property type="molecule type" value="Genomic_DNA"/>
</dbReference>
<accession>A0A8T2TWH4</accession>
<dbReference type="AlphaFoldDB" id="A0A8T2TWH4"/>
<comment type="caution">
    <text evidence="1">The sequence shown here is derived from an EMBL/GenBank/DDBJ whole genome shotgun (WGS) entry which is preliminary data.</text>
</comment>
<gene>
    <name evidence="1" type="ORF">KP509_10G062600</name>
</gene>
<organism evidence="1 2">
    <name type="scientific">Ceratopteris richardii</name>
    <name type="common">Triangle waterfern</name>
    <dbReference type="NCBI Taxonomy" id="49495"/>
    <lineage>
        <taxon>Eukaryota</taxon>
        <taxon>Viridiplantae</taxon>
        <taxon>Streptophyta</taxon>
        <taxon>Embryophyta</taxon>
        <taxon>Tracheophyta</taxon>
        <taxon>Polypodiopsida</taxon>
        <taxon>Polypodiidae</taxon>
        <taxon>Polypodiales</taxon>
        <taxon>Pteridineae</taxon>
        <taxon>Pteridaceae</taxon>
        <taxon>Parkerioideae</taxon>
        <taxon>Ceratopteris</taxon>
    </lineage>
</organism>
<protein>
    <submittedName>
        <fullName evidence="1">Uncharacterized protein</fullName>
    </submittedName>
</protein>
<proteinExistence type="predicted"/>
<name>A0A8T2TWH4_CERRI</name>
<reference evidence="1" key="1">
    <citation type="submission" date="2021-08" db="EMBL/GenBank/DDBJ databases">
        <title>WGS assembly of Ceratopteris richardii.</title>
        <authorList>
            <person name="Marchant D.B."/>
            <person name="Chen G."/>
            <person name="Jenkins J."/>
            <person name="Shu S."/>
            <person name="Leebens-Mack J."/>
            <person name="Grimwood J."/>
            <person name="Schmutz J."/>
            <person name="Soltis P."/>
            <person name="Soltis D."/>
            <person name="Chen Z.-H."/>
        </authorList>
    </citation>
    <scope>NUCLEOTIDE SEQUENCE</scope>
    <source>
        <strain evidence="1">Whitten #5841</strain>
        <tissue evidence="1">Leaf</tissue>
    </source>
</reference>
<evidence type="ECO:0000313" key="2">
    <source>
        <dbReference type="Proteomes" id="UP000825935"/>
    </source>
</evidence>
<dbReference type="Proteomes" id="UP000825935">
    <property type="component" value="Chromosome 10"/>
</dbReference>